<feature type="transmembrane region" description="Helical" evidence="2">
    <location>
        <begin position="675"/>
        <end position="698"/>
    </location>
</feature>
<dbReference type="AlphaFoldDB" id="A0A7S1GEV7"/>
<protein>
    <submittedName>
        <fullName evidence="3">Uncharacterized protein</fullName>
    </submittedName>
</protein>
<name>A0A7S1GEV7_9STRA</name>
<feature type="compositionally biased region" description="Low complexity" evidence="1">
    <location>
        <begin position="107"/>
        <end position="116"/>
    </location>
</feature>
<feature type="transmembrane region" description="Helical" evidence="2">
    <location>
        <begin position="595"/>
        <end position="616"/>
    </location>
</feature>
<feature type="region of interest" description="Disordered" evidence="1">
    <location>
        <begin position="1"/>
        <end position="37"/>
    </location>
</feature>
<evidence type="ECO:0000256" key="1">
    <source>
        <dbReference type="SAM" id="MobiDB-lite"/>
    </source>
</evidence>
<proteinExistence type="predicted"/>
<feature type="transmembrane region" description="Helical" evidence="2">
    <location>
        <begin position="791"/>
        <end position="812"/>
    </location>
</feature>
<evidence type="ECO:0000313" key="3">
    <source>
        <dbReference type="EMBL" id="CAD8927442.1"/>
    </source>
</evidence>
<organism evidence="3">
    <name type="scientific">Skeletonema marinoi</name>
    <dbReference type="NCBI Taxonomy" id="267567"/>
    <lineage>
        <taxon>Eukaryota</taxon>
        <taxon>Sar</taxon>
        <taxon>Stramenopiles</taxon>
        <taxon>Ochrophyta</taxon>
        <taxon>Bacillariophyta</taxon>
        <taxon>Coscinodiscophyceae</taxon>
        <taxon>Thalassiosirophycidae</taxon>
        <taxon>Thalassiosirales</taxon>
        <taxon>Skeletonemataceae</taxon>
        <taxon>Skeletonema</taxon>
        <taxon>Skeletonema marinoi-dohrnii complex</taxon>
    </lineage>
</organism>
<feature type="transmembrane region" description="Helical" evidence="2">
    <location>
        <begin position="710"/>
        <end position="734"/>
    </location>
</feature>
<dbReference type="EMBL" id="HBFU01002084">
    <property type="protein sequence ID" value="CAD8927442.1"/>
    <property type="molecule type" value="Transcribed_RNA"/>
</dbReference>
<accession>A0A7S1GEV7</accession>
<gene>
    <name evidence="3" type="ORF">SMAR1040_LOCUS1389</name>
</gene>
<feature type="transmembrane region" description="Helical" evidence="2">
    <location>
        <begin position="494"/>
        <end position="516"/>
    </location>
</feature>
<feature type="region of interest" description="Disordered" evidence="1">
    <location>
        <begin position="98"/>
        <end position="138"/>
    </location>
</feature>
<keyword evidence="2" id="KW-1133">Transmembrane helix</keyword>
<feature type="transmembrane region" description="Helical" evidence="2">
    <location>
        <begin position="636"/>
        <end position="655"/>
    </location>
</feature>
<feature type="transmembrane region" description="Helical" evidence="2">
    <location>
        <begin position="401"/>
        <end position="424"/>
    </location>
</feature>
<keyword evidence="2" id="KW-0812">Transmembrane</keyword>
<reference evidence="3" key="1">
    <citation type="submission" date="2021-01" db="EMBL/GenBank/DDBJ databases">
        <authorList>
            <person name="Corre E."/>
            <person name="Pelletier E."/>
            <person name="Niang G."/>
            <person name="Scheremetjew M."/>
            <person name="Finn R."/>
            <person name="Kale V."/>
            <person name="Holt S."/>
            <person name="Cochrane G."/>
            <person name="Meng A."/>
            <person name="Brown T."/>
            <person name="Cohen L."/>
        </authorList>
    </citation>
    <scope>NUCLEOTIDE SEQUENCE</scope>
    <source>
        <strain evidence="3">FE60</strain>
    </source>
</reference>
<feature type="transmembrane region" description="Helical" evidence="2">
    <location>
        <begin position="458"/>
        <end position="482"/>
    </location>
</feature>
<keyword evidence="2" id="KW-0472">Membrane</keyword>
<evidence type="ECO:0000256" key="2">
    <source>
        <dbReference type="SAM" id="Phobius"/>
    </source>
</evidence>
<sequence length="823" mass="91908">MSSIRQLAGASTFGTPSLDMHDLDDDTSKGNRRRCRTTDGDSFALHRIASISGSLLGNHHLNIAGDIISLQTPGTPTSSGNSGGGGFSTSFRRKKRSLSNPYAIGASSQSDESVSSPEKMSPRRSPQQSPQRGGGSLRLRASTWDTALKFSPLGVRKKKKAHSFDNDDAQILTPPIAIDTSNDENDDNELEVMFDKHDLFKLPSEYEMEMDDLSYSSHSGDGEEEEAAAAALAPTPKVNNLKKIDIPSNENLDQISNINPLFAKDQSLNELSLKTLSTFGADSHYGDEEEAKVEEGDVFVNEAKKERKQVSFADGYDNSISQQISYHADISYLDDSISNSVRRKNANSSQEDQRKSYMFMDKIINPCKCLSWSLVGSYIIRTAPCFWCMKKVGVSATDRQIVIRLNVLIVFFCLAQIASGLFLLSTALMGYKKSAEDAADTKAYNEADKDKPLVTQDLWSLTTFIYFLAGINIVLLIAAMLAQRAIRYVNLAKSVRYMWVLFWILPLQIFFSIGLFDYNQVMEVWTKHWWDDKSLSWYRELFCDPGTAQGKCMVPVLGGVNYDDERAWCEAYFNGATDCEEIRDEAQYEFVVANYVYFAVNGIWALILAVLMWVALNVLQAIITLPIVQRSKESNIPLWLTFPIIGSYMIGYVLLFSETAIDEVLEDIKWMGITYMVSGGSFTLLALVGLILKCYPVLNTRQKKVKQSMIILFIVLIILTIFAVAVVFATSLIYSLSIVDLPLTEYSEIACALDMDGSCTGCDSPYEELVCPEWSKDDVARVLQTITKQSATIAAIFLVYALATLKYGFVLFRHVSRYQIEYV</sequence>